<dbReference type="InterPro" id="IPR036259">
    <property type="entry name" value="MFS_trans_sf"/>
</dbReference>
<evidence type="ECO:0000256" key="7">
    <source>
        <dbReference type="SAM" id="Phobius"/>
    </source>
</evidence>
<dbReference type="InterPro" id="IPR011701">
    <property type="entry name" value="MFS"/>
</dbReference>
<dbReference type="CDD" id="cd06173">
    <property type="entry name" value="MFS_MefA_like"/>
    <property type="match status" value="1"/>
</dbReference>
<feature type="transmembrane region" description="Helical" evidence="7">
    <location>
        <begin position="89"/>
        <end position="108"/>
    </location>
</feature>
<dbReference type="SUPFAM" id="SSF103473">
    <property type="entry name" value="MFS general substrate transporter"/>
    <property type="match status" value="1"/>
</dbReference>
<proteinExistence type="predicted"/>
<evidence type="ECO:0000256" key="6">
    <source>
        <dbReference type="ARBA" id="ARBA00023136"/>
    </source>
</evidence>
<keyword evidence="4 7" id="KW-0812">Transmembrane</keyword>
<comment type="caution">
    <text evidence="9">The sequence shown here is derived from an EMBL/GenBank/DDBJ whole genome shotgun (WGS) entry which is preliminary data.</text>
</comment>
<dbReference type="InterPro" id="IPR022324">
    <property type="entry name" value="Bacilysin_exporter_BacE_put"/>
</dbReference>
<dbReference type="PANTHER" id="PTHR23513:SF6">
    <property type="entry name" value="MAJOR FACILITATOR SUPERFAMILY ASSOCIATED DOMAIN-CONTAINING PROTEIN"/>
    <property type="match status" value="1"/>
</dbReference>
<comment type="subcellular location">
    <subcellularLocation>
        <location evidence="1">Cell membrane</location>
        <topology evidence="1">Multi-pass membrane protein</topology>
    </subcellularLocation>
</comment>
<dbReference type="RefSeq" id="WP_174496096.1">
    <property type="nucleotide sequence ID" value="NZ_CADDWK010000006.1"/>
</dbReference>
<feature type="transmembrane region" description="Helical" evidence="7">
    <location>
        <begin position="356"/>
        <end position="379"/>
    </location>
</feature>
<feature type="transmembrane region" description="Helical" evidence="7">
    <location>
        <begin position="114"/>
        <end position="133"/>
    </location>
</feature>
<feature type="transmembrane region" description="Helical" evidence="7">
    <location>
        <begin position="64"/>
        <end position="82"/>
    </location>
</feature>
<feature type="transmembrane region" description="Helical" evidence="7">
    <location>
        <begin position="183"/>
        <end position="201"/>
    </location>
</feature>
<feature type="transmembrane region" description="Helical" evidence="7">
    <location>
        <begin position="24"/>
        <end position="44"/>
    </location>
</feature>
<organism evidence="9 10">
    <name type="scientific">Salirhabdus euzebyi</name>
    <dbReference type="NCBI Taxonomy" id="394506"/>
    <lineage>
        <taxon>Bacteria</taxon>
        <taxon>Bacillati</taxon>
        <taxon>Bacillota</taxon>
        <taxon>Bacilli</taxon>
        <taxon>Bacillales</taxon>
        <taxon>Bacillaceae</taxon>
        <taxon>Salirhabdus</taxon>
    </lineage>
</organism>
<dbReference type="AlphaFoldDB" id="A0A841Q5E3"/>
<feature type="domain" description="Major facilitator superfamily (MFS) profile" evidence="8">
    <location>
        <begin position="23"/>
        <end position="407"/>
    </location>
</feature>
<feature type="transmembrane region" description="Helical" evidence="7">
    <location>
        <begin position="154"/>
        <end position="177"/>
    </location>
</feature>
<keyword evidence="2" id="KW-0813">Transport</keyword>
<dbReference type="GO" id="GO:0005886">
    <property type="term" value="C:plasma membrane"/>
    <property type="evidence" value="ECO:0007669"/>
    <property type="project" value="UniProtKB-SubCell"/>
</dbReference>
<feature type="transmembrane region" description="Helical" evidence="7">
    <location>
        <begin position="295"/>
        <end position="313"/>
    </location>
</feature>
<dbReference type="PANTHER" id="PTHR23513">
    <property type="entry name" value="INTEGRAL MEMBRANE EFFLUX PROTEIN-RELATED"/>
    <property type="match status" value="1"/>
</dbReference>
<evidence type="ECO:0000313" key="10">
    <source>
        <dbReference type="Proteomes" id="UP000581688"/>
    </source>
</evidence>
<evidence type="ECO:0000256" key="1">
    <source>
        <dbReference type="ARBA" id="ARBA00004651"/>
    </source>
</evidence>
<feature type="transmembrane region" description="Helical" evidence="7">
    <location>
        <begin position="319"/>
        <end position="344"/>
    </location>
</feature>
<reference evidence="9 10" key="1">
    <citation type="submission" date="2020-08" db="EMBL/GenBank/DDBJ databases">
        <title>Genomic Encyclopedia of Type Strains, Phase IV (KMG-IV): sequencing the most valuable type-strain genomes for metagenomic binning, comparative biology and taxonomic classification.</title>
        <authorList>
            <person name="Goeker M."/>
        </authorList>
    </citation>
    <scope>NUCLEOTIDE SEQUENCE [LARGE SCALE GENOMIC DNA]</scope>
    <source>
        <strain evidence="9 10">DSM 19612</strain>
    </source>
</reference>
<accession>A0A841Q5E3</accession>
<dbReference type="PRINTS" id="PR01988">
    <property type="entry name" value="EXPORTERBACE"/>
</dbReference>
<feature type="transmembrane region" description="Helical" evidence="7">
    <location>
        <begin position="232"/>
        <end position="256"/>
    </location>
</feature>
<evidence type="ECO:0000256" key="4">
    <source>
        <dbReference type="ARBA" id="ARBA00022692"/>
    </source>
</evidence>
<evidence type="ECO:0000313" key="9">
    <source>
        <dbReference type="EMBL" id="MBB6453552.1"/>
    </source>
</evidence>
<dbReference type="PROSITE" id="PS50850">
    <property type="entry name" value="MFS"/>
    <property type="match status" value="1"/>
</dbReference>
<gene>
    <name evidence="9" type="ORF">HNQ94_002001</name>
</gene>
<dbReference type="GO" id="GO:0022857">
    <property type="term" value="F:transmembrane transporter activity"/>
    <property type="evidence" value="ECO:0007669"/>
    <property type="project" value="InterPro"/>
</dbReference>
<dbReference type="Pfam" id="PF07690">
    <property type="entry name" value="MFS_1"/>
    <property type="match status" value="1"/>
</dbReference>
<sequence length="411" mass="45611">MSTKASNLNVGITAKQTIWGNKNFVILLLSGFIISIGSKIYELALPLILYDLTKSSVIMSTMKGIEFLPNLFLAIFIGVIVDRVNKKRWSLWAIAIQSIVLIGLYVMINSGYTHPGLFYITGFILMTCSYAYFNARISIAKHVLPKELLTSANASFSFISTFIGIMGPAITGFILLFSNLQDGLLLTAISFVMAFGAMCLLDSNEEKIEKKDSNFWQELKDGWIELRTNRPLWLMTILVIFTNATSGMVMTMIIFFAKENLRLDNGELGLVLSCAGLGGLIGSSLISYLRKKIPLGILLGLNIILVAFAYLILSQAENIWIFGIGIFLEALFGIMAAILIWTFRLESTPNHLIGRITGLTGSIFKLAMPFAIFAAGYMADWFNPAFVFSLAAILNVIFFIVYIRTPLWKLS</sequence>
<keyword evidence="6 7" id="KW-0472">Membrane</keyword>
<dbReference type="EMBL" id="JACHGH010000005">
    <property type="protein sequence ID" value="MBB6453552.1"/>
    <property type="molecule type" value="Genomic_DNA"/>
</dbReference>
<evidence type="ECO:0000259" key="8">
    <source>
        <dbReference type="PROSITE" id="PS50850"/>
    </source>
</evidence>
<evidence type="ECO:0000256" key="2">
    <source>
        <dbReference type="ARBA" id="ARBA00022448"/>
    </source>
</evidence>
<name>A0A841Q5E3_9BACI</name>
<feature type="transmembrane region" description="Helical" evidence="7">
    <location>
        <begin position="268"/>
        <end position="288"/>
    </location>
</feature>
<keyword evidence="5 7" id="KW-1133">Transmembrane helix</keyword>
<dbReference type="InterPro" id="IPR020846">
    <property type="entry name" value="MFS_dom"/>
</dbReference>
<feature type="transmembrane region" description="Helical" evidence="7">
    <location>
        <begin position="385"/>
        <end position="403"/>
    </location>
</feature>
<keyword evidence="10" id="KW-1185">Reference proteome</keyword>
<evidence type="ECO:0000256" key="3">
    <source>
        <dbReference type="ARBA" id="ARBA00022475"/>
    </source>
</evidence>
<dbReference type="Gene3D" id="1.20.1250.20">
    <property type="entry name" value="MFS general substrate transporter like domains"/>
    <property type="match status" value="1"/>
</dbReference>
<evidence type="ECO:0000256" key="5">
    <source>
        <dbReference type="ARBA" id="ARBA00022989"/>
    </source>
</evidence>
<protein>
    <submittedName>
        <fullName evidence="9">MFS family permease</fullName>
    </submittedName>
</protein>
<keyword evidence="3" id="KW-1003">Cell membrane</keyword>
<dbReference type="Proteomes" id="UP000581688">
    <property type="component" value="Unassembled WGS sequence"/>
</dbReference>